<reference evidence="3 4" key="1">
    <citation type="submission" date="2018-03" db="EMBL/GenBank/DDBJ databases">
        <title>Whole genome sequencing of Histamine producing bacteria.</title>
        <authorList>
            <person name="Butler K."/>
        </authorList>
    </citation>
    <scope>NUCLEOTIDE SEQUENCE [LARGE SCALE GENOMIC DNA]</scope>
    <source>
        <strain evidence="2 4">FS-6.1</strain>
        <strain evidence="1 3">FS-6.2</strain>
    </source>
</reference>
<dbReference type="EMBL" id="PYMO01000022">
    <property type="protein sequence ID" value="PSU22012.1"/>
    <property type="molecule type" value="Genomic_DNA"/>
</dbReference>
<dbReference type="RefSeq" id="WP_107191099.1">
    <property type="nucleotide sequence ID" value="NZ_PYMN01000025.1"/>
</dbReference>
<name>A0A2T3JT50_PHOPO</name>
<evidence type="ECO:0000313" key="4">
    <source>
        <dbReference type="Proteomes" id="UP000241618"/>
    </source>
</evidence>
<protein>
    <submittedName>
        <fullName evidence="2">Uncharacterized protein</fullName>
    </submittedName>
</protein>
<organism evidence="2 4">
    <name type="scientific">Photobacterium phosphoreum</name>
    <dbReference type="NCBI Taxonomy" id="659"/>
    <lineage>
        <taxon>Bacteria</taxon>
        <taxon>Pseudomonadati</taxon>
        <taxon>Pseudomonadota</taxon>
        <taxon>Gammaproteobacteria</taxon>
        <taxon>Vibrionales</taxon>
        <taxon>Vibrionaceae</taxon>
        <taxon>Photobacterium</taxon>
    </lineage>
</organism>
<comment type="caution">
    <text evidence="2">The sequence shown here is derived from an EMBL/GenBank/DDBJ whole genome shotgun (WGS) entry which is preliminary data.</text>
</comment>
<accession>A0A2T3JT50</accession>
<gene>
    <name evidence="2" type="ORF">C9J18_09370</name>
    <name evidence="1" type="ORF">CTM96_16835</name>
</gene>
<proteinExistence type="predicted"/>
<dbReference type="Proteomes" id="UP000241405">
    <property type="component" value="Unassembled WGS sequence"/>
</dbReference>
<sequence>MITMISSIHDFLILNCYRQGDTFTPAFRISRTYVKSNKFFRIGELGITHAICEAVDWYYIEHLKMPDCDDHRNAKHLALQSDLESCYSHKLANIISNHKEPNLIVFKTDYIHNSVPLFIKIQCRKVVRSYEYTLALQIPIKYTGSPIKATKIPHTIDDYFKTLTAYIAKITHELHAGIVNHFYVNHLYITAKFLWFDEMAKRNAFIEKKLISERDLYDHNWCYQQINDSLSILASGGTFADIMPKRKRVLR</sequence>
<evidence type="ECO:0000313" key="3">
    <source>
        <dbReference type="Proteomes" id="UP000241405"/>
    </source>
</evidence>
<dbReference type="AlphaFoldDB" id="A0A2T3JT50"/>
<dbReference type="EMBL" id="PYMP01000007">
    <property type="protein sequence ID" value="PSU52343.1"/>
    <property type="molecule type" value="Genomic_DNA"/>
</dbReference>
<dbReference type="Proteomes" id="UP000241618">
    <property type="component" value="Unassembled WGS sequence"/>
</dbReference>
<keyword evidence="3" id="KW-1185">Reference proteome</keyword>
<evidence type="ECO:0000313" key="2">
    <source>
        <dbReference type="EMBL" id="PSU52343.1"/>
    </source>
</evidence>
<evidence type="ECO:0000313" key="1">
    <source>
        <dbReference type="EMBL" id="PSU22012.1"/>
    </source>
</evidence>